<dbReference type="RefSeq" id="WP_013880040.1">
    <property type="nucleotide sequence ID" value="NC_015666.1"/>
</dbReference>
<dbReference type="Pfam" id="PF24035">
    <property type="entry name" value="DUF7344"/>
    <property type="match status" value="1"/>
</dbReference>
<dbReference type="Gene3D" id="1.10.10.10">
    <property type="entry name" value="Winged helix-like DNA-binding domain superfamily/Winged helix DNA-binding domain"/>
    <property type="match status" value="1"/>
</dbReference>
<dbReference type="AlphaFoldDB" id="F8DC37"/>
<dbReference type="HOGENOM" id="CLU_131305_4_1_2"/>
<feature type="domain" description="DUF7344" evidence="1">
    <location>
        <begin position="29"/>
        <end position="108"/>
    </location>
</feature>
<gene>
    <name evidence="2" type="ordered locus">Halxa_2532</name>
</gene>
<reference evidence="2 3" key="1">
    <citation type="journal article" date="2012" name="Stand. Genomic Sci.">
        <title>Complete genome sequence of Halopiger xanaduensis type strain (SH-6(T)).</title>
        <authorList>
            <person name="Anderson I."/>
            <person name="Tindall B.J."/>
            <person name="Rohde M."/>
            <person name="Lucas S."/>
            <person name="Han J."/>
            <person name="Lapidus A."/>
            <person name="Cheng J.F."/>
            <person name="Goodwin L."/>
            <person name="Pitluck S."/>
            <person name="Peters L."/>
            <person name="Pati A."/>
            <person name="Mikhailova N."/>
            <person name="Pagani I."/>
            <person name="Teshima H."/>
            <person name="Han C."/>
            <person name="Tapia R."/>
            <person name="Land M."/>
            <person name="Woyke T."/>
            <person name="Klenk H.P."/>
            <person name="Kyrpides N."/>
            <person name="Ivanova N."/>
        </authorList>
    </citation>
    <scope>NUCLEOTIDE SEQUENCE [LARGE SCALE GENOMIC DNA]</scope>
    <source>
        <strain evidence="3">DSM 18323 / JCM 14033 / SH-6</strain>
    </source>
</reference>
<sequence length="123" mass="14155">MNEETRESGEIPKAEIATPVEDISVDVIFELISHQRRHAILDLLLTYDQSLTITDLRNEIVEKEEDTEITEISSEQVKQVHISLHHVHIPKLEEKGIVNYDSDRSIVEPTEKLSQLEPFLSQL</sequence>
<dbReference type="InterPro" id="IPR036388">
    <property type="entry name" value="WH-like_DNA-bd_sf"/>
</dbReference>
<dbReference type="EMBL" id="CP002839">
    <property type="protein sequence ID" value="AEH37150.1"/>
    <property type="molecule type" value="Genomic_DNA"/>
</dbReference>
<dbReference type="GeneID" id="10797487"/>
<keyword evidence="3" id="KW-1185">Reference proteome</keyword>
<dbReference type="STRING" id="797210.Halxa_2532"/>
<dbReference type="Proteomes" id="UP000006794">
    <property type="component" value="Chromosome"/>
</dbReference>
<protein>
    <recommendedName>
        <fullName evidence="1">DUF7344 domain-containing protein</fullName>
    </recommendedName>
</protein>
<name>F8DC37_HALXS</name>
<dbReference type="eggNOG" id="arCOG03828">
    <property type="taxonomic scope" value="Archaea"/>
</dbReference>
<accession>F8DC37</accession>
<evidence type="ECO:0000313" key="3">
    <source>
        <dbReference type="Proteomes" id="UP000006794"/>
    </source>
</evidence>
<dbReference type="InterPro" id="IPR055768">
    <property type="entry name" value="DUF7344"/>
</dbReference>
<proteinExistence type="predicted"/>
<dbReference type="KEGG" id="hxa:Halxa_2532"/>
<evidence type="ECO:0000313" key="2">
    <source>
        <dbReference type="EMBL" id="AEH37150.1"/>
    </source>
</evidence>
<evidence type="ECO:0000259" key="1">
    <source>
        <dbReference type="Pfam" id="PF24035"/>
    </source>
</evidence>
<organism evidence="2 3">
    <name type="scientific">Halopiger xanaduensis (strain DSM 18323 / JCM 14033 / SH-6)</name>
    <dbReference type="NCBI Taxonomy" id="797210"/>
    <lineage>
        <taxon>Archaea</taxon>
        <taxon>Methanobacteriati</taxon>
        <taxon>Methanobacteriota</taxon>
        <taxon>Stenosarchaea group</taxon>
        <taxon>Halobacteria</taxon>
        <taxon>Halobacteriales</taxon>
        <taxon>Natrialbaceae</taxon>
        <taxon>Halopiger</taxon>
    </lineage>
</organism>